<name>A0A2T0X1Y6_9RHOB</name>
<evidence type="ECO:0000313" key="2">
    <source>
        <dbReference type="Proteomes" id="UP000238801"/>
    </source>
</evidence>
<gene>
    <name evidence="1" type="ORF">BCF33_1768</name>
</gene>
<dbReference type="OrthoDB" id="281270at2"/>
<protein>
    <recommendedName>
        <fullName evidence="3">GCN5-related N-acetyltransferase</fullName>
    </recommendedName>
</protein>
<dbReference type="EMBL" id="PVTT01000002">
    <property type="protein sequence ID" value="PRY92905.1"/>
    <property type="molecule type" value="Genomic_DNA"/>
</dbReference>
<reference evidence="1 2" key="1">
    <citation type="submission" date="2018-03" db="EMBL/GenBank/DDBJ databases">
        <title>Genomic Encyclopedia of Archaeal and Bacterial Type Strains, Phase II (KMG-II): from individual species to whole genera.</title>
        <authorList>
            <person name="Goeker M."/>
        </authorList>
    </citation>
    <scope>NUCLEOTIDE SEQUENCE [LARGE SCALE GENOMIC DNA]</scope>
    <source>
        <strain evidence="1 2">DSM 29318</strain>
    </source>
</reference>
<evidence type="ECO:0000313" key="1">
    <source>
        <dbReference type="EMBL" id="PRY92905.1"/>
    </source>
</evidence>
<dbReference type="AlphaFoldDB" id="A0A2T0X1Y6"/>
<dbReference type="RefSeq" id="WP_106160556.1">
    <property type="nucleotide sequence ID" value="NZ_PVTT01000002.1"/>
</dbReference>
<evidence type="ECO:0008006" key="3">
    <source>
        <dbReference type="Google" id="ProtNLM"/>
    </source>
</evidence>
<comment type="caution">
    <text evidence="1">The sequence shown here is derived from an EMBL/GenBank/DDBJ whole genome shotgun (WGS) entry which is preliminary data.</text>
</comment>
<keyword evidence="2" id="KW-1185">Reference proteome</keyword>
<dbReference type="Proteomes" id="UP000238801">
    <property type="component" value="Unassembled WGS sequence"/>
</dbReference>
<proteinExistence type="predicted"/>
<organism evidence="1 2">
    <name type="scientific">Hasllibacter halocynthiae</name>
    <dbReference type="NCBI Taxonomy" id="595589"/>
    <lineage>
        <taxon>Bacteria</taxon>
        <taxon>Pseudomonadati</taxon>
        <taxon>Pseudomonadota</taxon>
        <taxon>Alphaproteobacteria</taxon>
        <taxon>Rhodobacterales</taxon>
        <taxon>Roseobacteraceae</taxon>
        <taxon>Hasllibacter</taxon>
    </lineage>
</organism>
<sequence length="108" mass="11877">MEPSARAALEDRWLTLTRQRLPAAAHARGWPVRLDHCFQRILLDNAVGGRWYDAIAGRPAYRHAPGEVLARAVSLGEGALAGRSDLWAMNRASLRWRGKRGPAAAPQA</sequence>
<accession>A0A2T0X1Y6</accession>